<dbReference type="EMBL" id="CP144691">
    <property type="protein sequence ID" value="WVY93585.1"/>
    <property type="molecule type" value="Genomic_DNA"/>
</dbReference>
<evidence type="ECO:0000313" key="3">
    <source>
        <dbReference type="Proteomes" id="UP001374535"/>
    </source>
</evidence>
<feature type="compositionally biased region" description="Basic and acidic residues" evidence="1">
    <location>
        <begin position="406"/>
        <end position="416"/>
    </location>
</feature>
<proteinExistence type="predicted"/>
<feature type="region of interest" description="Disordered" evidence="1">
    <location>
        <begin position="392"/>
        <end position="416"/>
    </location>
</feature>
<keyword evidence="3" id="KW-1185">Reference proteome</keyword>
<dbReference type="Proteomes" id="UP001374535">
    <property type="component" value="Chromosome 10"/>
</dbReference>
<accession>A0AAQ3MMI4</accession>
<evidence type="ECO:0000313" key="2">
    <source>
        <dbReference type="EMBL" id="WVY93585.1"/>
    </source>
</evidence>
<evidence type="ECO:0000256" key="1">
    <source>
        <dbReference type="SAM" id="MobiDB-lite"/>
    </source>
</evidence>
<dbReference type="AlphaFoldDB" id="A0AAQ3MMI4"/>
<organism evidence="2 3">
    <name type="scientific">Vigna mungo</name>
    <name type="common">Black gram</name>
    <name type="synonym">Phaseolus mungo</name>
    <dbReference type="NCBI Taxonomy" id="3915"/>
    <lineage>
        <taxon>Eukaryota</taxon>
        <taxon>Viridiplantae</taxon>
        <taxon>Streptophyta</taxon>
        <taxon>Embryophyta</taxon>
        <taxon>Tracheophyta</taxon>
        <taxon>Spermatophyta</taxon>
        <taxon>Magnoliopsida</taxon>
        <taxon>eudicotyledons</taxon>
        <taxon>Gunneridae</taxon>
        <taxon>Pentapetalae</taxon>
        <taxon>rosids</taxon>
        <taxon>fabids</taxon>
        <taxon>Fabales</taxon>
        <taxon>Fabaceae</taxon>
        <taxon>Papilionoideae</taxon>
        <taxon>50 kb inversion clade</taxon>
        <taxon>NPAAA clade</taxon>
        <taxon>indigoferoid/millettioid clade</taxon>
        <taxon>Phaseoleae</taxon>
        <taxon>Vigna</taxon>
    </lineage>
</organism>
<name>A0AAQ3MMI4_VIGMU</name>
<sequence>MINKIGLSFIIIDLAIKIRITVYSPSAETENFERELKSDSDQPFTSTDLRHQSNNLRGWLSDEEKHRKFITFWKERKLTSTKYVDLNWFHVYAFQSTSSLPSRYSVSTGNARVLYFNLKARDRVYFTRVKGLDIILDDDIWTTVAQLQLDEDAVMLTQGLEGFNKILDFRSFLKNPEVQVNRKQLLVGSLKSNERPIHYLIMWLLCPRASNHAQCSKVNLMVIYGIVNKIKIHWPSLICDTMMKAKRQFCATSDEIHLARQYLRPLKMTTMRWMTLRMKQAIYTSIKKSLLFLKEFGLCNPCVVALKTWCWHRARTFTRSFVILYEDPKEVFILCEDSKEVVIIRETLGGGAHPLWVSGETHRAQPNTSPSSQLCGGDGQLGFHMEKKASKHMVEKHTNEASSGDQCRRQQRLMEP</sequence>
<protein>
    <submittedName>
        <fullName evidence="2">Uncharacterized protein</fullName>
    </submittedName>
</protein>
<gene>
    <name evidence="2" type="ORF">V8G54_032673</name>
</gene>
<reference evidence="2 3" key="1">
    <citation type="journal article" date="2023" name="Life. Sci Alliance">
        <title>Evolutionary insights into 3D genome organization and epigenetic landscape of Vigna mungo.</title>
        <authorList>
            <person name="Junaid A."/>
            <person name="Singh B."/>
            <person name="Bhatia S."/>
        </authorList>
    </citation>
    <scope>NUCLEOTIDE SEQUENCE [LARGE SCALE GENOMIC DNA]</scope>
    <source>
        <strain evidence="2">Urdbean</strain>
    </source>
</reference>